<accession>A0A1X2GLG8</accession>
<proteinExistence type="predicted"/>
<dbReference type="OrthoDB" id="2240650at2759"/>
<name>A0A1X2GLG8_9FUNG</name>
<evidence type="ECO:0000313" key="2">
    <source>
        <dbReference type="Proteomes" id="UP000242146"/>
    </source>
</evidence>
<dbReference type="EMBL" id="MCGT01000010">
    <property type="protein sequence ID" value="ORX56447.1"/>
    <property type="molecule type" value="Genomic_DNA"/>
</dbReference>
<protein>
    <submittedName>
        <fullName evidence="1">Uncharacterized protein</fullName>
    </submittedName>
</protein>
<evidence type="ECO:0000313" key="1">
    <source>
        <dbReference type="EMBL" id="ORX56447.1"/>
    </source>
</evidence>
<gene>
    <name evidence="1" type="ORF">DM01DRAFT_1334929</name>
</gene>
<sequence>MDALDFWKEMRRKAALFSTKASCSQVINELVVADAANFLTSIINESDVQDLPSMLVFNGRGI</sequence>
<organism evidence="1 2">
    <name type="scientific">Hesseltinella vesiculosa</name>
    <dbReference type="NCBI Taxonomy" id="101127"/>
    <lineage>
        <taxon>Eukaryota</taxon>
        <taxon>Fungi</taxon>
        <taxon>Fungi incertae sedis</taxon>
        <taxon>Mucoromycota</taxon>
        <taxon>Mucoromycotina</taxon>
        <taxon>Mucoromycetes</taxon>
        <taxon>Mucorales</taxon>
        <taxon>Cunninghamellaceae</taxon>
        <taxon>Hesseltinella</taxon>
    </lineage>
</organism>
<dbReference type="AlphaFoldDB" id="A0A1X2GLG8"/>
<keyword evidence="2" id="KW-1185">Reference proteome</keyword>
<reference evidence="1 2" key="1">
    <citation type="submission" date="2016-07" db="EMBL/GenBank/DDBJ databases">
        <title>Pervasive Adenine N6-methylation of Active Genes in Fungi.</title>
        <authorList>
            <consortium name="DOE Joint Genome Institute"/>
            <person name="Mondo S.J."/>
            <person name="Dannebaum R.O."/>
            <person name="Kuo R.C."/>
            <person name="Labutti K."/>
            <person name="Haridas S."/>
            <person name="Kuo A."/>
            <person name="Salamov A."/>
            <person name="Ahrendt S.R."/>
            <person name="Lipzen A."/>
            <person name="Sullivan W."/>
            <person name="Andreopoulos W.B."/>
            <person name="Clum A."/>
            <person name="Lindquist E."/>
            <person name="Daum C."/>
            <person name="Ramamoorthy G.K."/>
            <person name="Gryganskyi A."/>
            <person name="Culley D."/>
            <person name="Magnuson J.K."/>
            <person name="James T.Y."/>
            <person name="O'Malley M.A."/>
            <person name="Stajich J.E."/>
            <person name="Spatafora J.W."/>
            <person name="Visel A."/>
            <person name="Grigoriev I.V."/>
        </authorList>
    </citation>
    <scope>NUCLEOTIDE SEQUENCE [LARGE SCALE GENOMIC DNA]</scope>
    <source>
        <strain evidence="1 2">NRRL 3301</strain>
    </source>
</reference>
<comment type="caution">
    <text evidence="1">The sequence shown here is derived from an EMBL/GenBank/DDBJ whole genome shotgun (WGS) entry which is preliminary data.</text>
</comment>
<dbReference type="Proteomes" id="UP000242146">
    <property type="component" value="Unassembled WGS sequence"/>
</dbReference>